<evidence type="ECO:0000313" key="4">
    <source>
        <dbReference type="Proteomes" id="UP000198584"/>
    </source>
</evidence>
<name>A0A1H4AUW4_9BACI</name>
<protein>
    <submittedName>
        <fullName evidence="3">FlgN protein</fullName>
    </submittedName>
</protein>
<dbReference type="AlphaFoldDB" id="A0A1H4AUW4"/>
<evidence type="ECO:0000256" key="1">
    <source>
        <dbReference type="ARBA" id="ARBA00022795"/>
    </source>
</evidence>
<dbReference type="Gene3D" id="1.20.58.300">
    <property type="entry name" value="FlgN-like"/>
    <property type="match status" value="1"/>
</dbReference>
<dbReference type="EMBL" id="FNQR01000004">
    <property type="protein sequence ID" value="SEA39412.1"/>
    <property type="molecule type" value="Genomic_DNA"/>
</dbReference>
<proteinExistence type="predicted"/>
<dbReference type="InterPro" id="IPR036679">
    <property type="entry name" value="FlgN-like_sf"/>
</dbReference>
<reference evidence="3 4" key="1">
    <citation type="submission" date="2016-10" db="EMBL/GenBank/DDBJ databases">
        <authorList>
            <person name="de Groot N.N."/>
        </authorList>
    </citation>
    <scope>NUCLEOTIDE SEQUENCE [LARGE SCALE GENOMIC DNA]</scope>
    <source>
        <strain evidence="3 4">CCM7597</strain>
    </source>
</reference>
<gene>
    <name evidence="3" type="ORF">SAMN05421743_104203</name>
</gene>
<keyword evidence="4" id="KW-1185">Reference proteome</keyword>
<evidence type="ECO:0000313" key="3">
    <source>
        <dbReference type="EMBL" id="SEA39412.1"/>
    </source>
</evidence>
<keyword evidence="2" id="KW-0175">Coiled coil</keyword>
<dbReference type="STRING" id="571932.SAMN05421743_104203"/>
<dbReference type="Pfam" id="PF05130">
    <property type="entry name" value="FlgN"/>
    <property type="match status" value="1"/>
</dbReference>
<dbReference type="GO" id="GO:0044780">
    <property type="term" value="P:bacterial-type flagellum assembly"/>
    <property type="evidence" value="ECO:0007669"/>
    <property type="project" value="InterPro"/>
</dbReference>
<accession>A0A1H4AUW4</accession>
<evidence type="ECO:0000256" key="2">
    <source>
        <dbReference type="SAM" id="Coils"/>
    </source>
</evidence>
<organism evidence="3 4">
    <name type="scientific">Thalassobacillus cyri</name>
    <dbReference type="NCBI Taxonomy" id="571932"/>
    <lineage>
        <taxon>Bacteria</taxon>
        <taxon>Bacillati</taxon>
        <taxon>Bacillota</taxon>
        <taxon>Bacilli</taxon>
        <taxon>Bacillales</taxon>
        <taxon>Bacillaceae</taxon>
        <taxon>Thalassobacillus</taxon>
    </lineage>
</organism>
<feature type="coiled-coil region" evidence="2">
    <location>
        <begin position="96"/>
        <end position="123"/>
    </location>
</feature>
<dbReference type="Proteomes" id="UP000198584">
    <property type="component" value="Unassembled WGS sequence"/>
</dbReference>
<dbReference type="InterPro" id="IPR007809">
    <property type="entry name" value="FlgN-like"/>
</dbReference>
<sequence>MSITKVNVQMEKLKQLHESLLYLSREKTELLKQGETGSLQQLLTQERKHIQAITKIENERMHTVTDWCPQQGIELETPTLSGLLGFLEDSKEKNLLQSLFEDLAFLVSELKQQEQLNAELTKQSLQFIHLSLDMLQPSLNNVNYNKQTGVSNKEKRSVFDSKA</sequence>
<keyword evidence="1" id="KW-1005">Bacterial flagellum biogenesis</keyword>
<dbReference type="SUPFAM" id="SSF140566">
    <property type="entry name" value="FlgN-like"/>
    <property type="match status" value="1"/>
</dbReference>